<dbReference type="AlphaFoldDB" id="A0A068WSW8"/>
<dbReference type="Proteomes" id="UP000492820">
    <property type="component" value="Unassembled WGS sequence"/>
</dbReference>
<protein>
    <submittedName>
        <fullName evidence="2 4">Uncharacterized protein</fullName>
    </submittedName>
</protein>
<keyword evidence="1" id="KW-0175">Coiled coil</keyword>
<name>A0A068WSW8_ECHGR</name>
<accession>A0A068WSW8</accession>
<organism evidence="2">
    <name type="scientific">Echinococcus granulosus</name>
    <name type="common">Hydatid tapeworm</name>
    <dbReference type="NCBI Taxonomy" id="6210"/>
    <lineage>
        <taxon>Eukaryota</taxon>
        <taxon>Metazoa</taxon>
        <taxon>Spiralia</taxon>
        <taxon>Lophotrochozoa</taxon>
        <taxon>Platyhelminthes</taxon>
        <taxon>Cestoda</taxon>
        <taxon>Eucestoda</taxon>
        <taxon>Cyclophyllidea</taxon>
        <taxon>Taeniidae</taxon>
        <taxon>Echinococcus</taxon>
        <taxon>Echinococcus granulosus group</taxon>
    </lineage>
</organism>
<evidence type="ECO:0000256" key="1">
    <source>
        <dbReference type="SAM" id="Coils"/>
    </source>
</evidence>
<dbReference type="WBParaSite" id="EgrG_000687900">
    <property type="protein sequence ID" value="EgrG_000687900"/>
    <property type="gene ID" value="EgrG_000687900"/>
</dbReference>
<proteinExistence type="predicted"/>
<dbReference type="EMBL" id="LK028588">
    <property type="protein sequence ID" value="CDS22893.1"/>
    <property type="molecule type" value="Genomic_DNA"/>
</dbReference>
<reference evidence="2" key="2">
    <citation type="submission" date="2014-06" db="EMBL/GenBank/DDBJ databases">
        <authorList>
            <person name="Aslett M."/>
        </authorList>
    </citation>
    <scope>NUCLEOTIDE SEQUENCE</scope>
</reference>
<reference evidence="4" key="3">
    <citation type="submission" date="2020-10" db="UniProtKB">
        <authorList>
            <consortium name="WormBaseParasite"/>
        </authorList>
    </citation>
    <scope>IDENTIFICATION</scope>
</reference>
<gene>
    <name evidence="2" type="ORF">EgrG_000687900</name>
</gene>
<evidence type="ECO:0000313" key="2">
    <source>
        <dbReference type="EMBL" id="CDS22893.1"/>
    </source>
</evidence>
<evidence type="ECO:0000313" key="3">
    <source>
        <dbReference type="Proteomes" id="UP000492820"/>
    </source>
</evidence>
<sequence>MDDDNDKHSICRSENCRVRRKLESAYQRPGILNEANTHHSRDGFTSKRFHNTSHDRDDLELTLRQLDDEKIRSMPPKFWKDLVIRVQYLLDANRLLRADVAHLSGEHHCPLHTCKYSSGCCAQTFYSAIPAPANHDECYRRCQDLEDEVEALKRERSRLRQQSSSIQDLIRSIGQRQITLQRDLMNSRKLEAENAMQRRLLSKLSSERDALVSVLKERDIGYAHLLQSIRQNNKSWLHDEKLTYREKELEALIQRLLGMSHSLPDTTAVIETASKGEILRQVIYFLKKKHFYPGILNTCTK</sequence>
<reference evidence="2 3" key="1">
    <citation type="journal article" date="2013" name="Nature">
        <title>The genomes of four tapeworm species reveal adaptations to parasitism.</title>
        <authorList>
            <person name="Tsai I.J."/>
            <person name="Zarowiecki M."/>
            <person name="Holroyd N."/>
            <person name="Garciarrubio A."/>
            <person name="Sanchez-Flores A."/>
            <person name="Brooks K.L."/>
            <person name="Tracey A."/>
            <person name="Bobes R.J."/>
            <person name="Fragoso G."/>
            <person name="Sciutto E."/>
            <person name="Aslett M."/>
            <person name="Beasley H."/>
            <person name="Bennett H.M."/>
            <person name="Cai J."/>
            <person name="Camicia F."/>
            <person name="Clark R."/>
            <person name="Cucher M."/>
            <person name="De Silva N."/>
            <person name="Day T.A."/>
            <person name="Deplazes P."/>
            <person name="Estrada K."/>
            <person name="Fernandez C."/>
            <person name="Holland P.W."/>
            <person name="Hou J."/>
            <person name="Hu S."/>
            <person name="Huckvale T."/>
            <person name="Hung S.S."/>
            <person name="Kamenetzky L."/>
            <person name="Keane J.A."/>
            <person name="Kiss F."/>
            <person name="Koziol U."/>
            <person name="Lambert O."/>
            <person name="Liu K."/>
            <person name="Luo X."/>
            <person name="Luo Y."/>
            <person name="Macchiaroli N."/>
            <person name="Nichol S."/>
            <person name="Paps J."/>
            <person name="Parkinson J."/>
            <person name="Pouchkina-Stantcheva N."/>
            <person name="Riddiford N."/>
            <person name="Rosenzvit M."/>
            <person name="Salinas G."/>
            <person name="Wasmuth J.D."/>
            <person name="Zamanian M."/>
            <person name="Zheng Y."/>
            <person name="Cai X."/>
            <person name="Soberon X."/>
            <person name="Olson P.D."/>
            <person name="Laclette J.P."/>
            <person name="Brehm K."/>
            <person name="Berriman M."/>
            <person name="Garciarrubio A."/>
            <person name="Bobes R.J."/>
            <person name="Fragoso G."/>
            <person name="Sanchez-Flores A."/>
            <person name="Estrada K."/>
            <person name="Cevallos M.A."/>
            <person name="Morett E."/>
            <person name="Gonzalez V."/>
            <person name="Portillo T."/>
            <person name="Ochoa-Leyva A."/>
            <person name="Jose M.V."/>
            <person name="Sciutto E."/>
            <person name="Landa A."/>
            <person name="Jimenez L."/>
            <person name="Valdes V."/>
            <person name="Carrero J.C."/>
            <person name="Larralde C."/>
            <person name="Morales-Montor J."/>
            <person name="Limon-Lason J."/>
            <person name="Soberon X."/>
            <person name="Laclette J.P."/>
        </authorList>
    </citation>
    <scope>NUCLEOTIDE SEQUENCE [LARGE SCALE GENOMIC DNA]</scope>
</reference>
<feature type="coiled-coil region" evidence="1">
    <location>
        <begin position="135"/>
        <end position="207"/>
    </location>
</feature>
<evidence type="ECO:0000313" key="4">
    <source>
        <dbReference type="WBParaSite" id="EgrG_000687900"/>
    </source>
</evidence>